<evidence type="ECO:0000256" key="9">
    <source>
        <dbReference type="ARBA" id="ARBA00022679"/>
    </source>
</evidence>
<dbReference type="InterPro" id="IPR049704">
    <property type="entry name" value="Aminotrans_3_PPA_site"/>
</dbReference>
<accession>A0A8H6BDV4</accession>
<dbReference type="GO" id="GO:0005759">
    <property type="term" value="C:mitochondrial matrix"/>
    <property type="evidence" value="ECO:0007669"/>
    <property type="project" value="TreeGrafter"/>
</dbReference>
<evidence type="ECO:0000256" key="2">
    <source>
        <dbReference type="ARBA" id="ARBA00004173"/>
    </source>
</evidence>
<evidence type="ECO:0000256" key="6">
    <source>
        <dbReference type="ARBA" id="ARBA00021753"/>
    </source>
</evidence>
<dbReference type="EMBL" id="JABCYN010000030">
    <property type="protein sequence ID" value="KAF6010053.1"/>
    <property type="molecule type" value="Genomic_DNA"/>
</dbReference>
<dbReference type="GeneID" id="64573529"/>
<sequence length="448" mass="48809">MFRASVLKSASKRLTVAIQSRSFTNSGRALIHANKTTLSKTSEFIGNNAPFGVTTYSRPEMVLKKGKGSFLWDVEGKKYVDFSAGIAVTALGHSNPEVAKIMFEQANTLVHSSNLFYNLWTLKLSKELVEKTKQFGGMYNASQVFLCNSGTEANEAALKFARKYGTSISLKKTKFITFETSFHGRTFGSLSVTPNPKYQKPFAPLVPGVSVAKPGDIASVEKLISDETCGVIIEPIQGEGGVHPQNHEFLVSLKKLCSKHKALLIYDEIQCGLGRSGKLWAHAKLPKEGHPDILTMAKALGNGFPIGATMISKEVGDVIKVGDHGTTFGGNPLGARIGCYVLNQIATDEFLNNVQKKSELFKVKLNELKEKFPKNIKDIRGEGLILGLECTENPSAVIEKARELGLLVISAGGNVIRIVPPLNIPDEVIIDGLKILEKAMNETFVQKK</sequence>
<keyword evidence="8" id="KW-0028">Amino-acid biosynthesis</keyword>
<dbReference type="Proteomes" id="UP000663131">
    <property type="component" value="Chromosome 4"/>
</dbReference>
<name>A0A8H6BDV4_DEKBR</name>
<dbReference type="EC" id="2.6.1.11" evidence="5"/>
<dbReference type="Gene3D" id="3.90.1150.10">
    <property type="entry name" value="Aspartate Aminotransferase, domain 1"/>
    <property type="match status" value="1"/>
</dbReference>
<comment type="pathway">
    <text evidence="3">Amino-acid biosynthesis; L-arginine biosynthesis; N(2)-acetyl-L-ornithine from L-glutamate: step 4/4.</text>
</comment>
<dbReference type="PANTHER" id="PTHR11986:SF79">
    <property type="entry name" value="ACETYLORNITHINE AMINOTRANSFERASE, MITOCHONDRIAL"/>
    <property type="match status" value="1"/>
</dbReference>
<evidence type="ECO:0000313" key="12">
    <source>
        <dbReference type="EMBL" id="KAF6010053.1"/>
    </source>
</evidence>
<evidence type="ECO:0000256" key="4">
    <source>
        <dbReference type="ARBA" id="ARBA00008954"/>
    </source>
</evidence>
<dbReference type="OrthoDB" id="5419315at2759"/>
<dbReference type="GO" id="GO:0042802">
    <property type="term" value="F:identical protein binding"/>
    <property type="evidence" value="ECO:0007669"/>
    <property type="project" value="TreeGrafter"/>
</dbReference>
<dbReference type="PANTHER" id="PTHR11986">
    <property type="entry name" value="AMINOTRANSFERASE CLASS III"/>
    <property type="match status" value="1"/>
</dbReference>
<comment type="similarity">
    <text evidence="4 11">Belongs to the class-III pyridoxal-phosphate-dependent aminotransferase family.</text>
</comment>
<organism evidence="12 14">
    <name type="scientific">Dekkera bruxellensis</name>
    <name type="common">Brettanomyces custersii</name>
    <dbReference type="NCBI Taxonomy" id="5007"/>
    <lineage>
        <taxon>Eukaryota</taxon>
        <taxon>Fungi</taxon>
        <taxon>Dikarya</taxon>
        <taxon>Ascomycota</taxon>
        <taxon>Saccharomycotina</taxon>
        <taxon>Pichiomycetes</taxon>
        <taxon>Pichiales</taxon>
        <taxon>Pichiaceae</taxon>
        <taxon>Brettanomyces</taxon>
    </lineage>
</organism>
<reference evidence="13" key="3">
    <citation type="journal article" name="BMC Genomics">
        <title>New genome assemblies reveal patterns of domestication and adaptation across Brettanomyces (Dekkera) species.</title>
        <authorList>
            <person name="Roach M.J."/>
            <person name="Borneman A.R."/>
        </authorList>
    </citation>
    <scope>NUCLEOTIDE SEQUENCE</scope>
    <source>
        <strain evidence="13">UCD 2041</strain>
    </source>
</reference>
<dbReference type="InterPro" id="IPR015424">
    <property type="entry name" value="PyrdxlP-dep_Trfase"/>
</dbReference>
<dbReference type="GO" id="GO:0030170">
    <property type="term" value="F:pyridoxal phosphate binding"/>
    <property type="evidence" value="ECO:0007669"/>
    <property type="project" value="InterPro"/>
</dbReference>
<keyword evidence="9 12" id="KW-0808">Transferase</keyword>
<dbReference type="InterPro" id="IPR050103">
    <property type="entry name" value="Class-III_PLP-dep_AT"/>
</dbReference>
<dbReference type="UniPathway" id="UPA00068">
    <property type="reaction ID" value="UER00109"/>
</dbReference>
<dbReference type="Pfam" id="PF00202">
    <property type="entry name" value="Aminotran_3"/>
    <property type="match status" value="1"/>
</dbReference>
<comment type="subcellular location">
    <subcellularLocation>
        <location evidence="2">Mitochondrion</location>
    </subcellularLocation>
</comment>
<dbReference type="CDD" id="cd00610">
    <property type="entry name" value="OAT_like"/>
    <property type="match status" value="1"/>
</dbReference>
<dbReference type="InterPro" id="IPR015421">
    <property type="entry name" value="PyrdxlP-dep_Trfase_major"/>
</dbReference>
<evidence type="ECO:0000256" key="10">
    <source>
        <dbReference type="ARBA" id="ARBA00022898"/>
    </source>
</evidence>
<dbReference type="FunFam" id="3.40.640.10:FF:000004">
    <property type="entry name" value="Acetylornithine aminotransferase"/>
    <property type="match status" value="1"/>
</dbReference>
<dbReference type="NCBIfam" id="NF002325">
    <property type="entry name" value="PRK01278.1"/>
    <property type="match status" value="1"/>
</dbReference>
<dbReference type="HAMAP" id="MF_01107">
    <property type="entry name" value="ArgD_aminotrans_3"/>
    <property type="match status" value="1"/>
</dbReference>
<dbReference type="PIRSF" id="PIRSF000521">
    <property type="entry name" value="Transaminase_4ab_Lys_Orn"/>
    <property type="match status" value="1"/>
</dbReference>
<reference evidence="13" key="2">
    <citation type="submission" date="2020-10" db="EMBL/GenBank/DDBJ databases">
        <authorList>
            <person name="Palmer J.M."/>
        </authorList>
    </citation>
    <scope>NUCLEOTIDE SEQUENCE</scope>
    <source>
        <strain evidence="13">UCD 2041</strain>
    </source>
</reference>
<keyword evidence="10 11" id="KW-0663">Pyridoxal phosphate</keyword>
<dbReference type="NCBIfam" id="TIGR00707">
    <property type="entry name" value="argD"/>
    <property type="match status" value="1"/>
</dbReference>
<dbReference type="EMBL" id="CP063132">
    <property type="protein sequence ID" value="QOU18542.1"/>
    <property type="molecule type" value="Genomic_DNA"/>
</dbReference>
<evidence type="ECO:0000256" key="7">
    <source>
        <dbReference type="ARBA" id="ARBA00022576"/>
    </source>
</evidence>
<evidence type="ECO:0000313" key="14">
    <source>
        <dbReference type="Proteomes" id="UP000568158"/>
    </source>
</evidence>
<dbReference type="GO" id="GO:0003992">
    <property type="term" value="F:N2-acetyl-L-ornithine:2-oxoglutarate 5-aminotransferase activity"/>
    <property type="evidence" value="ECO:0007669"/>
    <property type="project" value="UniProtKB-EC"/>
</dbReference>
<dbReference type="KEGG" id="bbrx:BRETT_001605"/>
<evidence type="ECO:0000313" key="13">
    <source>
        <dbReference type="EMBL" id="QOU18542.1"/>
    </source>
</evidence>
<dbReference type="AlphaFoldDB" id="A0A8H6BDV4"/>
<evidence type="ECO:0000256" key="3">
    <source>
        <dbReference type="ARBA" id="ARBA00005024"/>
    </source>
</evidence>
<dbReference type="SUPFAM" id="SSF53383">
    <property type="entry name" value="PLP-dependent transferases"/>
    <property type="match status" value="1"/>
</dbReference>
<comment type="cofactor">
    <cofactor evidence="1">
        <name>pyridoxal 5'-phosphate</name>
        <dbReference type="ChEBI" id="CHEBI:597326"/>
    </cofactor>
</comment>
<dbReference type="InterPro" id="IPR015422">
    <property type="entry name" value="PyrdxlP-dep_Trfase_small"/>
</dbReference>
<dbReference type="Gene3D" id="3.40.640.10">
    <property type="entry name" value="Type I PLP-dependent aspartate aminotransferase-like (Major domain)"/>
    <property type="match status" value="1"/>
</dbReference>
<protein>
    <recommendedName>
        <fullName evidence="6">Acetylornithine aminotransferase, mitochondrial</fullName>
        <ecNumber evidence="5">2.6.1.11</ecNumber>
    </recommendedName>
</protein>
<dbReference type="RefSeq" id="XP_041135035.1">
    <property type="nucleotide sequence ID" value="XM_041280152.1"/>
</dbReference>
<dbReference type="Proteomes" id="UP000568158">
    <property type="component" value="Unassembled WGS sequence"/>
</dbReference>
<evidence type="ECO:0000256" key="8">
    <source>
        <dbReference type="ARBA" id="ARBA00022605"/>
    </source>
</evidence>
<evidence type="ECO:0000256" key="1">
    <source>
        <dbReference type="ARBA" id="ARBA00001933"/>
    </source>
</evidence>
<evidence type="ECO:0000256" key="11">
    <source>
        <dbReference type="RuleBase" id="RU003560"/>
    </source>
</evidence>
<dbReference type="GO" id="GO:0006526">
    <property type="term" value="P:L-arginine biosynthetic process"/>
    <property type="evidence" value="ECO:0007669"/>
    <property type="project" value="UniProtKB-UniPathway"/>
</dbReference>
<dbReference type="InterPro" id="IPR004636">
    <property type="entry name" value="AcOrn/SuccOrn_fam"/>
</dbReference>
<keyword evidence="7 12" id="KW-0032">Aminotransferase</keyword>
<dbReference type="PROSITE" id="PS00600">
    <property type="entry name" value="AA_TRANSFER_CLASS_3"/>
    <property type="match status" value="1"/>
</dbReference>
<evidence type="ECO:0000256" key="5">
    <source>
        <dbReference type="ARBA" id="ARBA00012919"/>
    </source>
</evidence>
<dbReference type="InterPro" id="IPR005814">
    <property type="entry name" value="Aminotrans_3"/>
</dbReference>
<proteinExistence type="inferred from homology"/>
<reference evidence="12 14" key="1">
    <citation type="journal article" date="2020" name="Appl. Microbiol. Biotechnol.">
        <title>Targeted gene deletion in Brettanomyces bruxellensis with an expression-free CRISPR-Cas9 system.</title>
        <authorList>
            <person name="Varela C."/>
            <person name="Bartel C."/>
            <person name="Onetto C."/>
            <person name="Borneman A."/>
        </authorList>
    </citation>
    <scope>NUCLEOTIDE SEQUENCE [LARGE SCALE GENOMIC DNA]</scope>
    <source>
        <strain evidence="12 14">AWRI1613</strain>
    </source>
</reference>
<gene>
    <name evidence="12" type="primary">ARG8</name>
    <name evidence="13" type="ORF">BRETT_001605</name>
    <name evidence="12" type="ORF">HII12_003599</name>
</gene>